<dbReference type="PROSITE" id="PS51318">
    <property type="entry name" value="TAT"/>
    <property type="match status" value="1"/>
</dbReference>
<feature type="domain" description="Leucine-binding protein" evidence="6">
    <location>
        <begin position="45"/>
        <end position="387"/>
    </location>
</feature>
<dbReference type="RefSeq" id="WP_367956171.1">
    <property type="nucleotide sequence ID" value="NZ_JBDPGJ010000005.1"/>
</dbReference>
<accession>A0ABV3SNE1</accession>
<dbReference type="PRINTS" id="PR00337">
    <property type="entry name" value="LEUILEVALBP"/>
</dbReference>
<sequence length="415" mass="43674">MADVTSSTKINSGGLRRRDFLATGAAALGLGITGFPAILRAQAAPVKIGLIHPVSGFIAFSGTQCRAGAEMAIADINAAGGIKSMGGAMLEAMLADSQGKPDIGAAEVAKMTEAGVNGIVAGYSSAISLATSQEAAKTNTPHIVDVGVSDQIVSRGLANTFRFAPGYGKVAQMAVANLDTINKAAGSPAKTAMIIHEESLFGTGTAELLTKQLPGIGVEVVEVIKHANPTRDFTNIALQIKSKKPDLIIPANYYNEYVLLARTLRQQRIEAKGIYSVLGGAASSYQFVKEFPEAAELIMDCNHWYDPTSDLALARRKAAEAKGLIYTYEVFLAYNAVAFLADAIERAGSADKDAVNAALAASTWDQHGMPYGPTKMVNGQNEGAQPVNTQVQKGIIEVIYPEEFASAKVIFPMTM</sequence>
<gene>
    <name evidence="7" type="ORF">ABGN05_21810</name>
</gene>
<comment type="similarity">
    <text evidence="1">Belongs to the leucine-binding protein family.</text>
</comment>
<evidence type="ECO:0000256" key="5">
    <source>
        <dbReference type="SAM" id="Phobius"/>
    </source>
</evidence>
<keyword evidence="5" id="KW-0472">Membrane</keyword>
<evidence type="ECO:0000259" key="6">
    <source>
        <dbReference type="Pfam" id="PF13458"/>
    </source>
</evidence>
<keyword evidence="5" id="KW-0812">Transmembrane</keyword>
<dbReference type="Proteomes" id="UP001556692">
    <property type="component" value="Unassembled WGS sequence"/>
</dbReference>
<keyword evidence="5" id="KW-1133">Transmembrane helix</keyword>
<dbReference type="PANTHER" id="PTHR30483:SF37">
    <property type="entry name" value="ABC TRANSPORTER SUBSTRATE-BINDING PROTEIN"/>
    <property type="match status" value="1"/>
</dbReference>
<reference evidence="7 8" key="1">
    <citation type="submission" date="2024-05" db="EMBL/GenBank/DDBJ databases">
        <authorList>
            <person name="Jiang F."/>
        </authorList>
    </citation>
    <scope>NUCLEOTIDE SEQUENCE [LARGE SCALE GENOMIC DNA]</scope>
    <source>
        <strain evidence="7 8">LZ166</strain>
    </source>
</reference>
<dbReference type="InterPro" id="IPR006311">
    <property type="entry name" value="TAT_signal"/>
</dbReference>
<evidence type="ECO:0000256" key="1">
    <source>
        <dbReference type="ARBA" id="ARBA00010062"/>
    </source>
</evidence>
<keyword evidence="8" id="KW-1185">Reference proteome</keyword>
<name>A0ABV3SNE1_9HYPH</name>
<dbReference type="EMBL" id="JBDPGJ010000005">
    <property type="protein sequence ID" value="MEX0408303.1"/>
    <property type="molecule type" value="Genomic_DNA"/>
</dbReference>
<comment type="caution">
    <text evidence="7">The sequence shown here is derived from an EMBL/GenBank/DDBJ whole genome shotgun (WGS) entry which is preliminary data.</text>
</comment>
<evidence type="ECO:0000256" key="3">
    <source>
        <dbReference type="ARBA" id="ARBA00022729"/>
    </source>
</evidence>
<dbReference type="SUPFAM" id="SSF53822">
    <property type="entry name" value="Periplasmic binding protein-like I"/>
    <property type="match status" value="1"/>
</dbReference>
<evidence type="ECO:0000256" key="2">
    <source>
        <dbReference type="ARBA" id="ARBA00022448"/>
    </source>
</evidence>
<dbReference type="CDD" id="cd06340">
    <property type="entry name" value="PBP1_ABC_ligand_binding-like"/>
    <property type="match status" value="1"/>
</dbReference>
<dbReference type="PANTHER" id="PTHR30483">
    <property type="entry name" value="LEUCINE-SPECIFIC-BINDING PROTEIN"/>
    <property type="match status" value="1"/>
</dbReference>
<dbReference type="Pfam" id="PF13458">
    <property type="entry name" value="Peripla_BP_6"/>
    <property type="match status" value="1"/>
</dbReference>
<evidence type="ECO:0000313" key="7">
    <source>
        <dbReference type="EMBL" id="MEX0408303.1"/>
    </source>
</evidence>
<proteinExistence type="inferred from homology"/>
<dbReference type="Gene3D" id="3.40.50.2300">
    <property type="match status" value="2"/>
</dbReference>
<dbReference type="InterPro" id="IPR000709">
    <property type="entry name" value="Leu_Ile_Val-bd"/>
</dbReference>
<protein>
    <submittedName>
        <fullName evidence="7">ABC transporter substrate-binding protein</fullName>
    </submittedName>
</protein>
<keyword evidence="3" id="KW-0732">Signal</keyword>
<keyword evidence="4" id="KW-0029">Amino-acid transport</keyword>
<keyword evidence="2" id="KW-0813">Transport</keyword>
<dbReference type="InterPro" id="IPR028081">
    <property type="entry name" value="Leu-bd"/>
</dbReference>
<dbReference type="InterPro" id="IPR051010">
    <property type="entry name" value="BCAA_transport"/>
</dbReference>
<dbReference type="InterPro" id="IPR028082">
    <property type="entry name" value="Peripla_BP_I"/>
</dbReference>
<organism evidence="7 8">
    <name type="scientific">Aquibium pacificus</name>
    <dbReference type="NCBI Taxonomy" id="3153579"/>
    <lineage>
        <taxon>Bacteria</taxon>
        <taxon>Pseudomonadati</taxon>
        <taxon>Pseudomonadota</taxon>
        <taxon>Alphaproteobacteria</taxon>
        <taxon>Hyphomicrobiales</taxon>
        <taxon>Phyllobacteriaceae</taxon>
        <taxon>Aquibium</taxon>
    </lineage>
</organism>
<evidence type="ECO:0000313" key="8">
    <source>
        <dbReference type="Proteomes" id="UP001556692"/>
    </source>
</evidence>
<feature type="transmembrane region" description="Helical" evidence="5">
    <location>
        <begin position="20"/>
        <end position="39"/>
    </location>
</feature>
<evidence type="ECO:0000256" key="4">
    <source>
        <dbReference type="ARBA" id="ARBA00022970"/>
    </source>
</evidence>